<evidence type="ECO:0000313" key="9">
    <source>
        <dbReference type="Proteomes" id="UP000030645"/>
    </source>
</evidence>
<sequence>MAMAGEIDEETFGNSLQADSLHSGSVSFGRFETESLSWERRSSFSHNKYLEEVEKCSKPGSVIEKKAYFEAHFKKKGLRRPDSFEYYGGTEYQVSCNGISDRSDCREEFDQNANEGLHHPHFYESPEGSYDYHGEYKATEHEREDKEYHGDYEMTECEREDHGDQEYYTGCEVKECEREDSGVSFSNPLKEPAMSDSDVLLDGVVQSANFESHQTEISCGNCFSVSDESQTRADQNQNFNAENHDDDESSCSVEFPKTEKAGKVEETSFETQQTSYQKLKPAIESKHSKSRVISRNNISPVQRDISGDVSKDPLRKPVRRKREFVGRTNKANQPSNPNIQTTSSINKTSASEDSRGQKTKLVHEDKRRENESRERKVGESPPLSSSKDQARLRRMPNRLHKGNSTKADTRSIGFNFRSDERAERRKEFYLKLEEKMHAKEAEMNKIQAKTQRVKHLWLQKKTEAEIRQLRKSLNFKATPMPSFYHVNENKSKSSKARSNSTSSRSAASSELISSDSKAGHDQAQTTNDSVTTTEQTEDTATSPTPKTSETTKKDYVSEKKERERDANKLNRQVSGTSKISRGQRALDRKAKSGAKRNVNGVARKSMKGVGMNHNLAVHVAS</sequence>
<feature type="region of interest" description="Disordered" evidence="6">
    <location>
        <begin position="227"/>
        <end position="412"/>
    </location>
</feature>
<dbReference type="Pfam" id="PF06886">
    <property type="entry name" value="TPX2"/>
    <property type="match status" value="1"/>
</dbReference>
<gene>
    <name evidence="8" type="ORF">L484_017361</name>
</gene>
<organism evidence="8 9">
    <name type="scientific">Morus notabilis</name>
    <dbReference type="NCBI Taxonomy" id="981085"/>
    <lineage>
        <taxon>Eukaryota</taxon>
        <taxon>Viridiplantae</taxon>
        <taxon>Streptophyta</taxon>
        <taxon>Embryophyta</taxon>
        <taxon>Tracheophyta</taxon>
        <taxon>Spermatophyta</taxon>
        <taxon>Magnoliopsida</taxon>
        <taxon>eudicotyledons</taxon>
        <taxon>Gunneridae</taxon>
        <taxon>Pentapetalae</taxon>
        <taxon>rosids</taxon>
        <taxon>fabids</taxon>
        <taxon>Rosales</taxon>
        <taxon>Moraceae</taxon>
        <taxon>Moreae</taxon>
        <taxon>Morus</taxon>
    </lineage>
</organism>
<dbReference type="Proteomes" id="UP000030645">
    <property type="component" value="Unassembled WGS sequence"/>
</dbReference>
<dbReference type="InterPro" id="IPR044216">
    <property type="entry name" value="WDL7"/>
</dbReference>
<feature type="compositionally biased region" description="Basic and acidic residues" evidence="6">
    <location>
        <begin position="305"/>
        <end position="315"/>
    </location>
</feature>
<feature type="compositionally biased region" description="Basic and acidic residues" evidence="6">
    <location>
        <begin position="256"/>
        <end position="266"/>
    </location>
</feature>
<feature type="compositionally biased region" description="Basic and acidic residues" evidence="6">
    <location>
        <begin position="549"/>
        <end position="568"/>
    </location>
</feature>
<feature type="region of interest" description="Disordered" evidence="6">
    <location>
        <begin position="1"/>
        <end position="21"/>
    </location>
</feature>
<protein>
    <recommendedName>
        <fullName evidence="7">TPX2 C-terminal domain-containing protein</fullName>
    </recommendedName>
</protein>
<feature type="compositionally biased region" description="Low complexity" evidence="6">
    <location>
        <begin position="531"/>
        <end position="548"/>
    </location>
</feature>
<dbReference type="AlphaFoldDB" id="W9RG84"/>
<evidence type="ECO:0000256" key="3">
    <source>
        <dbReference type="ARBA" id="ARBA00022490"/>
    </source>
</evidence>
<feature type="domain" description="TPX2 C-terminal" evidence="7">
    <location>
        <begin position="414"/>
        <end position="493"/>
    </location>
</feature>
<feature type="compositionally biased region" description="Polar residues" evidence="6">
    <location>
        <begin position="291"/>
        <end position="300"/>
    </location>
</feature>
<proteinExistence type="inferred from homology"/>
<dbReference type="GO" id="GO:0005874">
    <property type="term" value="C:microtubule"/>
    <property type="evidence" value="ECO:0007669"/>
    <property type="project" value="UniProtKB-KW"/>
</dbReference>
<feature type="compositionally biased region" description="Polar residues" evidence="6">
    <location>
        <begin position="12"/>
        <end position="21"/>
    </location>
</feature>
<feature type="compositionally biased region" description="Acidic residues" evidence="6">
    <location>
        <begin position="1"/>
        <end position="11"/>
    </location>
</feature>
<dbReference type="InterPro" id="IPR027329">
    <property type="entry name" value="TPX2_C"/>
</dbReference>
<dbReference type="PANTHER" id="PTHR47067:SF6">
    <property type="entry name" value="PROTEIN WVD2-LIKE 7"/>
    <property type="match status" value="1"/>
</dbReference>
<feature type="compositionally biased region" description="Low complexity" evidence="6">
    <location>
        <begin position="496"/>
        <end position="516"/>
    </location>
</feature>
<feature type="compositionally biased region" description="Polar residues" evidence="6">
    <location>
        <begin position="227"/>
        <end position="241"/>
    </location>
</feature>
<dbReference type="PANTHER" id="PTHR47067">
    <property type="entry name" value="TPX2 (TARGETING PROTEIN FOR XKLP2) PROTEIN FAMILY-RELATED"/>
    <property type="match status" value="1"/>
</dbReference>
<evidence type="ECO:0000259" key="7">
    <source>
        <dbReference type="Pfam" id="PF06886"/>
    </source>
</evidence>
<evidence type="ECO:0000256" key="2">
    <source>
        <dbReference type="ARBA" id="ARBA00005885"/>
    </source>
</evidence>
<dbReference type="EMBL" id="KE345006">
    <property type="protein sequence ID" value="EXB89395.1"/>
    <property type="molecule type" value="Genomic_DNA"/>
</dbReference>
<evidence type="ECO:0000313" key="8">
    <source>
        <dbReference type="EMBL" id="EXB89395.1"/>
    </source>
</evidence>
<dbReference type="eggNOG" id="ENOG502QQEQ">
    <property type="taxonomic scope" value="Eukaryota"/>
</dbReference>
<feature type="compositionally biased region" description="Polar residues" evidence="6">
    <location>
        <begin position="329"/>
        <end position="349"/>
    </location>
</feature>
<keyword evidence="5" id="KW-0206">Cytoskeleton</keyword>
<feature type="compositionally biased region" description="Basic residues" evidence="6">
    <location>
        <begin position="392"/>
        <end position="403"/>
    </location>
</feature>
<feature type="compositionally biased region" description="Basic and acidic residues" evidence="6">
    <location>
        <begin position="350"/>
        <end position="378"/>
    </location>
</feature>
<keyword evidence="9" id="KW-1185">Reference proteome</keyword>
<name>W9RG84_9ROSA</name>
<reference evidence="9" key="1">
    <citation type="submission" date="2013-01" db="EMBL/GenBank/DDBJ databases">
        <title>Draft Genome Sequence of a Mulberry Tree, Morus notabilis C.K. Schneid.</title>
        <authorList>
            <person name="He N."/>
            <person name="Zhao S."/>
        </authorList>
    </citation>
    <scope>NUCLEOTIDE SEQUENCE</scope>
</reference>
<evidence type="ECO:0000256" key="4">
    <source>
        <dbReference type="ARBA" id="ARBA00022701"/>
    </source>
</evidence>
<evidence type="ECO:0000256" key="6">
    <source>
        <dbReference type="SAM" id="MobiDB-lite"/>
    </source>
</evidence>
<evidence type="ECO:0000256" key="1">
    <source>
        <dbReference type="ARBA" id="ARBA00004245"/>
    </source>
</evidence>
<evidence type="ECO:0000256" key="5">
    <source>
        <dbReference type="ARBA" id="ARBA00023212"/>
    </source>
</evidence>
<feature type="region of interest" description="Disordered" evidence="6">
    <location>
        <begin position="481"/>
        <end position="600"/>
    </location>
</feature>
<keyword evidence="3" id="KW-0963">Cytoplasm</keyword>
<dbReference type="STRING" id="981085.W9RG84"/>
<comment type="similarity">
    <text evidence="2">Belongs to the TPX2 family.</text>
</comment>
<feature type="compositionally biased region" description="Polar residues" evidence="6">
    <location>
        <begin position="569"/>
        <end position="580"/>
    </location>
</feature>
<comment type="subcellular location">
    <subcellularLocation>
        <location evidence="1">Cytoplasm</location>
        <location evidence="1">Cytoskeleton</location>
    </subcellularLocation>
</comment>
<accession>W9RG84</accession>
<keyword evidence="4" id="KW-0493">Microtubule</keyword>